<keyword evidence="2" id="KW-1185">Reference proteome</keyword>
<proteinExistence type="predicted"/>
<reference evidence="3" key="1">
    <citation type="submission" date="2016-06" db="UniProtKB">
        <authorList>
            <consortium name="WormBaseParasite"/>
        </authorList>
    </citation>
    <scope>IDENTIFICATION</scope>
</reference>
<protein>
    <submittedName>
        <fullName evidence="1 3">Uncharacterized protein</fullName>
    </submittedName>
</protein>
<reference evidence="1 2" key="2">
    <citation type="submission" date="2018-11" db="EMBL/GenBank/DDBJ databases">
        <authorList>
            <consortium name="Pathogen Informatics"/>
        </authorList>
    </citation>
    <scope>NUCLEOTIDE SEQUENCE [LARGE SCALE GENOMIC DNA]</scope>
</reference>
<gene>
    <name evidence="1" type="ORF">OFLC_LOCUS11248</name>
</gene>
<dbReference type="WBParaSite" id="OFLC_0001125301-mRNA-1">
    <property type="protein sequence ID" value="OFLC_0001125301-mRNA-1"/>
    <property type="gene ID" value="OFLC_0001125301"/>
</dbReference>
<evidence type="ECO:0000313" key="2">
    <source>
        <dbReference type="Proteomes" id="UP000267606"/>
    </source>
</evidence>
<evidence type="ECO:0000313" key="1">
    <source>
        <dbReference type="EMBL" id="VDO75076.1"/>
    </source>
</evidence>
<dbReference type="EMBL" id="UZAJ01016014">
    <property type="protein sequence ID" value="VDO75076.1"/>
    <property type="molecule type" value="Genomic_DNA"/>
</dbReference>
<sequence length="43" mass="5467">MSSFLRYHQLQPCPVHYFIRRPRHCNFFIVHHGKMYLLQMDRY</sequence>
<name>A0A183HUU1_9BILA</name>
<evidence type="ECO:0000313" key="3">
    <source>
        <dbReference type="WBParaSite" id="OFLC_0001125301-mRNA-1"/>
    </source>
</evidence>
<organism evidence="3">
    <name type="scientific">Onchocerca flexuosa</name>
    <dbReference type="NCBI Taxonomy" id="387005"/>
    <lineage>
        <taxon>Eukaryota</taxon>
        <taxon>Metazoa</taxon>
        <taxon>Ecdysozoa</taxon>
        <taxon>Nematoda</taxon>
        <taxon>Chromadorea</taxon>
        <taxon>Rhabditida</taxon>
        <taxon>Spirurina</taxon>
        <taxon>Spiruromorpha</taxon>
        <taxon>Filarioidea</taxon>
        <taxon>Onchocercidae</taxon>
        <taxon>Onchocerca</taxon>
    </lineage>
</organism>
<dbReference type="Proteomes" id="UP000267606">
    <property type="component" value="Unassembled WGS sequence"/>
</dbReference>
<accession>A0A183HUU1</accession>
<dbReference type="AlphaFoldDB" id="A0A183HUU1"/>